<dbReference type="PANTHER" id="PTHR37488:SF2">
    <property type="entry name" value="DUF1275 DOMAIN-CONTAINING PROTEIN"/>
    <property type="match status" value="1"/>
</dbReference>
<keyword evidence="1" id="KW-0812">Transmembrane</keyword>
<reference evidence="2 3" key="2">
    <citation type="submission" date="2019-08" db="EMBL/GenBank/DDBJ databases">
        <title>Amycolatopsis acidicola sp. nov., isolated from peat swamp forest soil.</title>
        <authorList>
            <person name="Srisuk N."/>
        </authorList>
    </citation>
    <scope>NUCLEOTIDE SEQUENCE [LARGE SCALE GENOMIC DNA]</scope>
    <source>
        <strain evidence="2 3">TBRC 6029</strain>
    </source>
</reference>
<dbReference type="EMBL" id="VJWX01000473">
    <property type="protein sequence ID" value="TVT27472.1"/>
    <property type="molecule type" value="Genomic_DNA"/>
</dbReference>
<evidence type="ECO:0000313" key="3">
    <source>
        <dbReference type="Proteomes" id="UP000320011"/>
    </source>
</evidence>
<keyword evidence="1" id="KW-1133">Transmembrane helix</keyword>
<accession>A0A558AT84</accession>
<dbReference type="Pfam" id="PF06912">
    <property type="entry name" value="DUF1275"/>
    <property type="match status" value="1"/>
</dbReference>
<feature type="non-terminal residue" evidence="2">
    <location>
        <position position="185"/>
    </location>
</feature>
<feature type="transmembrane region" description="Helical" evidence="1">
    <location>
        <begin position="55"/>
        <end position="77"/>
    </location>
</feature>
<dbReference type="InterPro" id="IPR010699">
    <property type="entry name" value="DUF1275"/>
</dbReference>
<dbReference type="PANTHER" id="PTHR37488">
    <property type="entry name" value="DUF1275 DOMAIN-CONTAINING PROTEIN"/>
    <property type="match status" value="1"/>
</dbReference>
<dbReference type="RefSeq" id="WP_144592391.1">
    <property type="nucleotide sequence ID" value="NZ_VJWX01000473.1"/>
</dbReference>
<keyword evidence="3" id="KW-1185">Reference proteome</keyword>
<feature type="transmembrane region" description="Helical" evidence="1">
    <location>
        <begin position="121"/>
        <end position="139"/>
    </location>
</feature>
<dbReference type="Proteomes" id="UP000320011">
    <property type="component" value="Unassembled WGS sequence"/>
</dbReference>
<dbReference type="AlphaFoldDB" id="A0A558AT84"/>
<gene>
    <name evidence="2" type="ORF">FNH05_30930</name>
</gene>
<keyword evidence="1" id="KW-0472">Membrane</keyword>
<feature type="transmembrane region" description="Helical" evidence="1">
    <location>
        <begin position="89"/>
        <end position="115"/>
    </location>
</feature>
<protein>
    <submittedName>
        <fullName evidence="2">DUF1275 domain-containing protein</fullName>
    </submittedName>
</protein>
<evidence type="ECO:0000313" key="2">
    <source>
        <dbReference type="EMBL" id="TVT27472.1"/>
    </source>
</evidence>
<name>A0A558AT84_9PSEU</name>
<reference evidence="2 3" key="1">
    <citation type="submission" date="2019-07" db="EMBL/GenBank/DDBJ databases">
        <authorList>
            <person name="Duangmal K."/>
            <person name="Teo W.F.A."/>
        </authorList>
    </citation>
    <scope>NUCLEOTIDE SEQUENCE [LARGE SCALE GENOMIC DNA]</scope>
    <source>
        <strain evidence="2 3">TBRC 6029</strain>
    </source>
</reference>
<dbReference type="OrthoDB" id="4272751at2"/>
<organism evidence="2 3">
    <name type="scientific">Amycolatopsis rhizosphaerae</name>
    <dbReference type="NCBI Taxonomy" id="2053003"/>
    <lineage>
        <taxon>Bacteria</taxon>
        <taxon>Bacillati</taxon>
        <taxon>Actinomycetota</taxon>
        <taxon>Actinomycetes</taxon>
        <taxon>Pseudonocardiales</taxon>
        <taxon>Pseudonocardiaceae</taxon>
        <taxon>Amycolatopsis</taxon>
    </lineage>
</organism>
<comment type="caution">
    <text evidence="2">The sequence shown here is derived from an EMBL/GenBank/DDBJ whole genome shotgun (WGS) entry which is preliminary data.</text>
</comment>
<sequence length="185" mass="18460">MAVPIGRRGLVAALLTLTAVTGLIDAVSYLGLGRVFVANMTGNVVFLGFALQPGAGVWALASVVAIGGFLLGALLGGRLGARLGTRPRTWLTAAFTTETGVLAMVAVLGGSGVLAYRGDRALVTVAVLAVALGVQNATVRRLAAPDLTTTVLTLTLTGLAADSVLAGGTGSKPHRRLGSVAAMLG</sequence>
<evidence type="ECO:0000256" key="1">
    <source>
        <dbReference type="SAM" id="Phobius"/>
    </source>
</evidence>
<proteinExistence type="predicted"/>